<dbReference type="Proteomes" id="UP000663920">
    <property type="component" value="Chromosome"/>
</dbReference>
<accession>A0A975CPG2</accession>
<reference evidence="1 2" key="1">
    <citation type="submission" date="2021-03" db="EMBL/GenBank/DDBJ databases">
        <title>Complete genome of Polaribacter_sp.SM13.</title>
        <authorList>
            <person name="Jeong S.W."/>
            <person name="Bae J.W."/>
        </authorList>
    </citation>
    <scope>NUCLEOTIDE SEQUENCE [LARGE SCALE GENOMIC DNA]</scope>
    <source>
        <strain evidence="1 2">SM13</strain>
    </source>
</reference>
<keyword evidence="2" id="KW-1185">Reference proteome</keyword>
<evidence type="ECO:0000313" key="2">
    <source>
        <dbReference type="Proteomes" id="UP000663920"/>
    </source>
</evidence>
<dbReference type="EMBL" id="CP071869">
    <property type="protein sequence ID" value="QTE23348.1"/>
    <property type="molecule type" value="Genomic_DNA"/>
</dbReference>
<dbReference type="PROSITE" id="PS51257">
    <property type="entry name" value="PROKAR_LIPOPROTEIN"/>
    <property type="match status" value="1"/>
</dbReference>
<name>A0A975CPG2_9FLAO</name>
<dbReference type="AlphaFoldDB" id="A0A975CPG2"/>
<organism evidence="1 2">
    <name type="scientific">Polaribacter cellanae</name>
    <dbReference type="NCBI Taxonomy" id="2818493"/>
    <lineage>
        <taxon>Bacteria</taxon>
        <taxon>Pseudomonadati</taxon>
        <taxon>Bacteroidota</taxon>
        <taxon>Flavobacteriia</taxon>
        <taxon>Flavobacteriales</taxon>
        <taxon>Flavobacteriaceae</taxon>
    </lineage>
</organism>
<evidence type="ECO:0000313" key="1">
    <source>
        <dbReference type="EMBL" id="QTE23348.1"/>
    </source>
</evidence>
<protein>
    <submittedName>
        <fullName evidence="1">Uncharacterized protein</fullName>
    </submittedName>
</protein>
<dbReference type="KEGG" id="pcea:J3359_03450"/>
<proteinExistence type="predicted"/>
<sequence>MRKILLLIIISLILMGCPPAHFYKYKPVNRATEVEGFYLIAFSDNYFKIRVGYLNSFIKKKERKVVVIINPNNSNVSKTDFTIKSIKLGKLNYIKTERSLLFYEKEMPYRREAKNLNFIEGDTIKILMKKNKMVKHFKFYYGKH</sequence>
<gene>
    <name evidence="1" type="ORF">J3359_03450</name>
</gene>
<dbReference type="RefSeq" id="WP_208079359.1">
    <property type="nucleotide sequence ID" value="NZ_CP071869.1"/>
</dbReference>